<dbReference type="AlphaFoldDB" id="A0A922SRS5"/>
<keyword evidence="1" id="KW-0175">Coiled coil</keyword>
<feature type="region of interest" description="Disordered" evidence="2">
    <location>
        <begin position="265"/>
        <end position="311"/>
    </location>
</feature>
<accession>A0A922SRS5</accession>
<feature type="compositionally biased region" description="Polar residues" evidence="2">
    <location>
        <begin position="146"/>
        <end position="159"/>
    </location>
</feature>
<name>A0A922SRS5_9PLEO</name>
<feature type="compositionally biased region" description="Low complexity" evidence="2">
    <location>
        <begin position="752"/>
        <end position="761"/>
    </location>
</feature>
<organism evidence="3 4">
    <name type="scientific">Pyrenophora tritici-repentis</name>
    <dbReference type="NCBI Taxonomy" id="45151"/>
    <lineage>
        <taxon>Eukaryota</taxon>
        <taxon>Fungi</taxon>
        <taxon>Dikarya</taxon>
        <taxon>Ascomycota</taxon>
        <taxon>Pezizomycotina</taxon>
        <taxon>Dothideomycetes</taxon>
        <taxon>Pleosporomycetidae</taxon>
        <taxon>Pleosporales</taxon>
        <taxon>Pleosporineae</taxon>
        <taxon>Pleosporaceae</taxon>
        <taxon>Pyrenophora</taxon>
    </lineage>
</organism>
<proteinExistence type="predicted"/>
<dbReference type="OrthoDB" id="5367584at2759"/>
<feature type="region of interest" description="Disordered" evidence="2">
    <location>
        <begin position="702"/>
        <end position="836"/>
    </location>
</feature>
<dbReference type="InterPro" id="IPR024312">
    <property type="entry name" value="TACC_fungi"/>
</dbReference>
<feature type="compositionally biased region" description="Low complexity" evidence="2">
    <location>
        <begin position="726"/>
        <end position="736"/>
    </location>
</feature>
<dbReference type="EMBL" id="NRDI02000026">
    <property type="protein sequence ID" value="KAI1508379.1"/>
    <property type="molecule type" value="Genomic_DNA"/>
</dbReference>
<dbReference type="Proteomes" id="UP000249757">
    <property type="component" value="Unassembled WGS sequence"/>
</dbReference>
<feature type="compositionally biased region" description="Polar residues" evidence="2">
    <location>
        <begin position="112"/>
        <end position="125"/>
    </location>
</feature>
<reference evidence="4" key="1">
    <citation type="journal article" date="2022" name="Microb. Genom.">
        <title>A global pangenome for the wheat fungal pathogen Pyrenophora tritici-repentis and prediction of effector protein structural homology.</title>
        <authorList>
            <person name="Moolhuijzen P.M."/>
            <person name="See P.T."/>
            <person name="Shi G."/>
            <person name="Powell H.R."/>
            <person name="Cockram J."/>
            <person name="Jorgensen L.N."/>
            <person name="Benslimane H."/>
            <person name="Strelkov S.E."/>
            <person name="Turner J."/>
            <person name="Liu Z."/>
            <person name="Moffat C.S."/>
        </authorList>
    </citation>
    <scope>NUCLEOTIDE SEQUENCE [LARGE SCALE GENOMIC DNA]</scope>
</reference>
<evidence type="ECO:0000256" key="1">
    <source>
        <dbReference type="SAM" id="Coils"/>
    </source>
</evidence>
<sequence>MADSMSHLSPEKMNANADAIIMDEDMDMASHDLPSSPFLDHIEIVADDQENIAPNAVRTPVKSLVDLDDNVPQSAFRVSPEKRFGLKERNSPMKTSPVKNLMDDYEDAEPKSSASTPRKSNTPVRSTVRERSESLMSSRSHRGETPSRSSYTPSASVQRKASIAEHSPSNSITPSKRPASSPLKQRPLRDNEGLTAAMKFMDETPMESYGSSARPSSRDYNDEVDFGMDNTDFNPDGPEPTSLDFDDTCFTSFSEMPGIDMTKFASLKQSPAKSEAPDATPRARAQMTPSTVRRAERTPSPTPRRSYKDNDTTNLLLDFTAQIESFSSSRHGSSSRVRPTPNKSTTEPNLRSYYQSQRSPAKGGSQVPSTPSQSRQMLNLLDFELPPPPTPRSLPTVTIRELESVKSQFQSQVSSLTASLSGKEAEIGALSKAIADAERRVGEAQETVREERSAREYAETQMVDWKSKGEEVQRLLQDVQSEMARNDAEREDLLARLAEAERRAEDAENRSSELETKVIEAESKNVDMTTFIQNDEGDENKKIYSEMECQSAIAEKVNEVARDLHTAYKAKHEKKIKALKDNYQKKADEKCKELRVQITRLERQVEEAEKKRDNTFSKISPGENDDDSLISPSKPTRNAEDAQMLEAQRAEIENLKAKLAGLQSELQSLRKSHDSLVEDLEAERIEKGELVAAAEQMLSMCGEKMEELQQEDLRRSQMAPAPPTAPQQQAAAAAAAAPPPQQAMRSTGFLAGGPAPARPGSSLGGGRPGSSMSGPTHERGNSTSSSSGIAKPSGLRGPGGIKFQGNNSALNRSQSNAGKSRLLSNIERMGGGRSQE</sequence>
<gene>
    <name evidence="3" type="ORF">Ptr86124_012601</name>
</gene>
<feature type="region of interest" description="Disordered" evidence="2">
    <location>
        <begin position="326"/>
        <end position="375"/>
    </location>
</feature>
<feature type="compositionally biased region" description="Basic and acidic residues" evidence="2">
    <location>
        <begin position="79"/>
        <end position="91"/>
    </location>
</feature>
<comment type="caution">
    <text evidence="3">The sequence shown here is derived from an EMBL/GenBank/DDBJ whole genome shotgun (WGS) entry which is preliminary data.</text>
</comment>
<feature type="compositionally biased region" description="Low complexity" evidence="2">
    <location>
        <begin position="326"/>
        <end position="338"/>
    </location>
</feature>
<evidence type="ECO:0000256" key="2">
    <source>
        <dbReference type="SAM" id="MobiDB-lite"/>
    </source>
</evidence>
<feature type="region of interest" description="Disordered" evidence="2">
    <location>
        <begin position="604"/>
        <end position="639"/>
    </location>
</feature>
<feature type="coiled-coil region" evidence="1">
    <location>
        <begin position="420"/>
        <end position="524"/>
    </location>
</feature>
<protein>
    <submittedName>
        <fullName evidence="3">Myosin-tail-1 multi-domain protein</fullName>
    </submittedName>
</protein>
<feature type="compositionally biased region" description="Polar residues" evidence="2">
    <location>
        <begin position="804"/>
        <end position="818"/>
    </location>
</feature>
<feature type="compositionally biased region" description="Polar residues" evidence="2">
    <location>
        <begin position="366"/>
        <end position="375"/>
    </location>
</feature>
<feature type="compositionally biased region" description="Basic and acidic residues" evidence="2">
    <location>
        <begin position="604"/>
        <end position="615"/>
    </location>
</feature>
<evidence type="ECO:0000313" key="3">
    <source>
        <dbReference type="EMBL" id="KAI1508379.1"/>
    </source>
</evidence>
<keyword evidence="4" id="KW-1185">Reference proteome</keyword>
<feature type="compositionally biased region" description="Polar residues" evidence="2">
    <location>
        <begin position="341"/>
        <end position="359"/>
    </location>
</feature>
<dbReference type="Pfam" id="PF12709">
    <property type="entry name" value="Fungal_TACC"/>
    <property type="match status" value="1"/>
</dbReference>
<evidence type="ECO:0000313" key="4">
    <source>
        <dbReference type="Proteomes" id="UP000249757"/>
    </source>
</evidence>
<feature type="compositionally biased region" description="Basic and acidic residues" evidence="2">
    <location>
        <begin position="703"/>
        <end position="715"/>
    </location>
</feature>
<feature type="region of interest" description="Disordered" evidence="2">
    <location>
        <begin position="76"/>
        <end position="246"/>
    </location>
</feature>
<dbReference type="SUPFAM" id="SSF57997">
    <property type="entry name" value="Tropomyosin"/>
    <property type="match status" value="1"/>
</dbReference>